<dbReference type="EMBL" id="BEZZ01000707">
    <property type="protein sequence ID" value="GCC35477.1"/>
    <property type="molecule type" value="Genomic_DNA"/>
</dbReference>
<keyword evidence="2" id="KW-1185">Reference proteome</keyword>
<accession>A0A401SYK0</accession>
<evidence type="ECO:0000313" key="1">
    <source>
        <dbReference type="EMBL" id="GCC35477.1"/>
    </source>
</evidence>
<evidence type="ECO:0000313" key="2">
    <source>
        <dbReference type="Proteomes" id="UP000287033"/>
    </source>
</evidence>
<comment type="caution">
    <text evidence="1">The sequence shown here is derived from an EMBL/GenBank/DDBJ whole genome shotgun (WGS) entry which is preliminary data.</text>
</comment>
<dbReference type="Proteomes" id="UP000287033">
    <property type="component" value="Unassembled WGS sequence"/>
</dbReference>
<reference evidence="1 2" key="1">
    <citation type="journal article" date="2018" name="Nat. Ecol. Evol.">
        <title>Shark genomes provide insights into elasmobranch evolution and the origin of vertebrates.</title>
        <authorList>
            <person name="Hara Y"/>
            <person name="Yamaguchi K"/>
            <person name="Onimaru K"/>
            <person name="Kadota M"/>
            <person name="Koyanagi M"/>
            <person name="Keeley SD"/>
            <person name="Tatsumi K"/>
            <person name="Tanaka K"/>
            <person name="Motone F"/>
            <person name="Kageyama Y"/>
            <person name="Nozu R"/>
            <person name="Adachi N"/>
            <person name="Nishimura O"/>
            <person name="Nakagawa R"/>
            <person name="Tanegashima C"/>
            <person name="Kiyatake I"/>
            <person name="Matsumoto R"/>
            <person name="Murakumo K"/>
            <person name="Nishida K"/>
            <person name="Terakita A"/>
            <person name="Kuratani S"/>
            <person name="Sato K"/>
            <person name="Hyodo S Kuraku.S."/>
        </authorList>
    </citation>
    <scope>NUCLEOTIDE SEQUENCE [LARGE SCALE GENOMIC DNA]</scope>
</reference>
<dbReference type="AlphaFoldDB" id="A0A401SYK0"/>
<gene>
    <name evidence="1" type="ORF">chiPu_0013962</name>
</gene>
<protein>
    <submittedName>
        <fullName evidence="1">Uncharacterized protein</fullName>
    </submittedName>
</protein>
<proteinExistence type="predicted"/>
<sequence length="106" mass="12473">MKRDRGREDTFLQLENASLLWNRCRLTPNLDIKLKQKQTSSELPTSCIITEWDLPFNREKRGSRITFAWLNPAGQDKEESCGYNNFMISPQYRRDDGVTEQFVQSL</sequence>
<organism evidence="1 2">
    <name type="scientific">Chiloscyllium punctatum</name>
    <name type="common">Brownbanded bambooshark</name>
    <name type="synonym">Hemiscyllium punctatum</name>
    <dbReference type="NCBI Taxonomy" id="137246"/>
    <lineage>
        <taxon>Eukaryota</taxon>
        <taxon>Metazoa</taxon>
        <taxon>Chordata</taxon>
        <taxon>Craniata</taxon>
        <taxon>Vertebrata</taxon>
        <taxon>Chondrichthyes</taxon>
        <taxon>Elasmobranchii</taxon>
        <taxon>Galeomorphii</taxon>
        <taxon>Galeoidea</taxon>
        <taxon>Orectolobiformes</taxon>
        <taxon>Hemiscylliidae</taxon>
        <taxon>Chiloscyllium</taxon>
    </lineage>
</organism>
<name>A0A401SYK0_CHIPU</name>